<evidence type="ECO:0000313" key="15">
    <source>
        <dbReference type="Proteomes" id="UP000187408"/>
    </source>
</evidence>
<dbReference type="PANTHER" id="PTHR43221:SF1">
    <property type="entry name" value="PROTEASE HTPX"/>
    <property type="match status" value="1"/>
</dbReference>
<dbReference type="GO" id="GO:0006508">
    <property type="term" value="P:proteolysis"/>
    <property type="evidence" value="ECO:0007669"/>
    <property type="project" value="UniProtKB-KW"/>
</dbReference>
<accession>A0A1R1MLE8</accession>
<dbReference type="AlphaFoldDB" id="A0A1R1MLE8"/>
<keyword evidence="4 12" id="KW-0645">Protease</keyword>
<evidence type="ECO:0000256" key="5">
    <source>
        <dbReference type="ARBA" id="ARBA00022692"/>
    </source>
</evidence>
<feature type="binding site" evidence="12">
    <location>
        <position position="131"/>
    </location>
    <ligand>
        <name>Zn(2+)</name>
        <dbReference type="ChEBI" id="CHEBI:29105"/>
        <note>catalytic</note>
    </ligand>
</feature>
<comment type="cofactor">
    <cofactor evidence="12">
        <name>Zn(2+)</name>
        <dbReference type="ChEBI" id="CHEBI:29105"/>
    </cofactor>
    <text evidence="12">Binds 1 zinc ion per subunit.</text>
</comment>
<dbReference type="HAMAP" id="MF_00188">
    <property type="entry name" value="Pept_M48_protease_HtpX"/>
    <property type="match status" value="1"/>
</dbReference>
<evidence type="ECO:0000256" key="8">
    <source>
        <dbReference type="ARBA" id="ARBA00022833"/>
    </source>
</evidence>
<dbReference type="Proteomes" id="UP000187408">
    <property type="component" value="Unassembled WGS sequence"/>
</dbReference>
<feature type="active site" evidence="12">
    <location>
        <position position="132"/>
    </location>
</feature>
<keyword evidence="6 12" id="KW-0479">Metal-binding</keyword>
<evidence type="ECO:0000259" key="13">
    <source>
        <dbReference type="Pfam" id="PF01435"/>
    </source>
</evidence>
<keyword evidence="8 12" id="KW-0862">Zinc</keyword>
<sequence length="299" mass="32706">MVNTVKTVFFLALLSAILLVFGKLVGGTAGMIFAFFIAMGMNFASWFFSDKIVLSMYGAREVSPEEAPELHEIVERLAKSADIPKPKVAIVPMDVPNAFATGRDPEHGVVCVTTKLLEILDKDEVEGVLSHEIAHIKNRDTLISAVAATMASAIVMIADMAKWSLFFGFGRDDDRDGMAETIGLILMIIVAPIAATLIRLAISRSREFIADETGAEISGKPEALASALRKLELYAKGIPPRVVEAEVKPATSHMFIVNPFKGDGLAALFSTHPPTEERIRRLLEIAKKLFGRVRNFFDF</sequence>
<reference evidence="14 15" key="1">
    <citation type="submission" date="2016-10" db="EMBL/GenBank/DDBJ databases">
        <title>Genome sequence of a sulfur-reducing bacterium Desulfurobacterium indicum K6013.</title>
        <authorList>
            <person name="Cao J."/>
            <person name="Shao Z."/>
            <person name="Alain K."/>
            <person name="Jebbar M."/>
        </authorList>
    </citation>
    <scope>NUCLEOTIDE SEQUENCE [LARGE SCALE GENOMIC DNA]</scope>
    <source>
        <strain evidence="14 15">K6013</strain>
    </source>
</reference>
<dbReference type="Gene3D" id="3.30.2010.10">
    <property type="entry name" value="Metalloproteases ('zincins'), catalytic domain"/>
    <property type="match status" value="1"/>
</dbReference>
<keyword evidence="10 12" id="KW-0482">Metalloprotease</keyword>
<keyword evidence="7 12" id="KW-0378">Hydrolase</keyword>
<comment type="similarity">
    <text evidence="2 12">Belongs to the peptidase M48B family.</text>
</comment>
<feature type="transmembrane region" description="Helical" evidence="12">
    <location>
        <begin position="142"/>
        <end position="161"/>
    </location>
</feature>
<dbReference type="InterPro" id="IPR022919">
    <property type="entry name" value="Pept_M48_protease_HtpX"/>
</dbReference>
<dbReference type="GO" id="GO:0004222">
    <property type="term" value="F:metalloendopeptidase activity"/>
    <property type="evidence" value="ECO:0007669"/>
    <property type="project" value="UniProtKB-UniRule"/>
</dbReference>
<feature type="binding site" evidence="12">
    <location>
        <position position="135"/>
    </location>
    <ligand>
        <name>Zn(2+)</name>
        <dbReference type="ChEBI" id="CHEBI:29105"/>
        <note>catalytic</note>
    </ligand>
</feature>
<keyword evidence="9 12" id="KW-1133">Transmembrane helix</keyword>
<evidence type="ECO:0000256" key="10">
    <source>
        <dbReference type="ARBA" id="ARBA00023049"/>
    </source>
</evidence>
<evidence type="ECO:0000256" key="12">
    <source>
        <dbReference type="HAMAP-Rule" id="MF_00188"/>
    </source>
</evidence>
<feature type="transmembrane region" description="Helical" evidence="12">
    <location>
        <begin position="181"/>
        <end position="202"/>
    </location>
</feature>
<keyword evidence="11 12" id="KW-0472">Membrane</keyword>
<evidence type="ECO:0000256" key="2">
    <source>
        <dbReference type="ARBA" id="ARBA00009779"/>
    </source>
</evidence>
<dbReference type="CDD" id="cd07336">
    <property type="entry name" value="M48B_HtpX_like"/>
    <property type="match status" value="1"/>
</dbReference>
<protein>
    <recommendedName>
        <fullName evidence="12">Protease HtpX homolog</fullName>
        <ecNumber evidence="12">3.4.24.-</ecNumber>
    </recommendedName>
</protein>
<proteinExistence type="inferred from homology"/>
<dbReference type="InterPro" id="IPR050083">
    <property type="entry name" value="HtpX_protease"/>
</dbReference>
<dbReference type="GO" id="GO:0008270">
    <property type="term" value="F:zinc ion binding"/>
    <property type="evidence" value="ECO:0007669"/>
    <property type="project" value="UniProtKB-UniRule"/>
</dbReference>
<evidence type="ECO:0000256" key="3">
    <source>
        <dbReference type="ARBA" id="ARBA00022475"/>
    </source>
</evidence>
<evidence type="ECO:0000256" key="9">
    <source>
        <dbReference type="ARBA" id="ARBA00022989"/>
    </source>
</evidence>
<dbReference type="GO" id="GO:0005886">
    <property type="term" value="C:plasma membrane"/>
    <property type="evidence" value="ECO:0007669"/>
    <property type="project" value="UniProtKB-SubCell"/>
</dbReference>
<name>A0A1R1MLE8_9BACT</name>
<keyword evidence="15" id="KW-1185">Reference proteome</keyword>
<comment type="caution">
    <text evidence="14">The sequence shown here is derived from an EMBL/GenBank/DDBJ whole genome shotgun (WGS) entry which is preliminary data.</text>
</comment>
<dbReference type="NCBIfam" id="NF002826">
    <property type="entry name" value="PRK03001.1"/>
    <property type="match status" value="1"/>
</dbReference>
<feature type="binding site" evidence="12">
    <location>
        <position position="207"/>
    </location>
    <ligand>
        <name>Zn(2+)</name>
        <dbReference type="ChEBI" id="CHEBI:29105"/>
        <note>catalytic</note>
    </ligand>
</feature>
<dbReference type="PANTHER" id="PTHR43221">
    <property type="entry name" value="PROTEASE HTPX"/>
    <property type="match status" value="1"/>
</dbReference>
<evidence type="ECO:0000256" key="7">
    <source>
        <dbReference type="ARBA" id="ARBA00022801"/>
    </source>
</evidence>
<keyword evidence="5 12" id="KW-0812">Transmembrane</keyword>
<evidence type="ECO:0000256" key="11">
    <source>
        <dbReference type="ARBA" id="ARBA00023136"/>
    </source>
</evidence>
<dbReference type="RefSeq" id="WP_076712964.1">
    <property type="nucleotide sequence ID" value="NZ_MOEN01000014.1"/>
</dbReference>
<feature type="domain" description="Peptidase M48" evidence="13">
    <location>
        <begin position="65"/>
        <end position="285"/>
    </location>
</feature>
<dbReference type="EC" id="3.4.24.-" evidence="12"/>
<dbReference type="InterPro" id="IPR001915">
    <property type="entry name" value="Peptidase_M48"/>
</dbReference>
<evidence type="ECO:0000313" key="14">
    <source>
        <dbReference type="EMBL" id="OMH40524.1"/>
    </source>
</evidence>
<feature type="transmembrane region" description="Helical" evidence="12">
    <location>
        <begin position="32"/>
        <end position="49"/>
    </location>
</feature>
<gene>
    <name evidence="12" type="primary">htpX</name>
    <name evidence="14" type="ORF">BLW93_04760</name>
</gene>
<evidence type="ECO:0000256" key="4">
    <source>
        <dbReference type="ARBA" id="ARBA00022670"/>
    </source>
</evidence>
<dbReference type="Pfam" id="PF01435">
    <property type="entry name" value="Peptidase_M48"/>
    <property type="match status" value="1"/>
</dbReference>
<dbReference type="STRING" id="1914305.BLW93_04760"/>
<comment type="subcellular location">
    <subcellularLocation>
        <location evidence="1 12">Cell membrane</location>
        <topology evidence="1 12">Multi-pass membrane protein</topology>
    </subcellularLocation>
</comment>
<dbReference type="EMBL" id="MOEN01000014">
    <property type="protein sequence ID" value="OMH40524.1"/>
    <property type="molecule type" value="Genomic_DNA"/>
</dbReference>
<evidence type="ECO:0000256" key="6">
    <source>
        <dbReference type="ARBA" id="ARBA00022723"/>
    </source>
</evidence>
<organism evidence="14 15">
    <name type="scientific">Desulfurobacterium indicum</name>
    <dbReference type="NCBI Taxonomy" id="1914305"/>
    <lineage>
        <taxon>Bacteria</taxon>
        <taxon>Pseudomonadati</taxon>
        <taxon>Aquificota</taxon>
        <taxon>Aquificia</taxon>
        <taxon>Desulfurobacteriales</taxon>
        <taxon>Desulfurobacteriaceae</taxon>
        <taxon>Desulfurobacterium</taxon>
    </lineage>
</organism>
<keyword evidence="3 12" id="KW-1003">Cell membrane</keyword>
<evidence type="ECO:0000256" key="1">
    <source>
        <dbReference type="ARBA" id="ARBA00004651"/>
    </source>
</evidence>